<evidence type="ECO:0000313" key="21">
    <source>
        <dbReference type="Proteomes" id="UP001300502"/>
    </source>
</evidence>
<dbReference type="GO" id="GO:0012505">
    <property type="term" value="C:endomembrane system"/>
    <property type="evidence" value="ECO:0007669"/>
    <property type="project" value="UniProtKB-SubCell"/>
</dbReference>
<dbReference type="NCBIfam" id="TIGR01494">
    <property type="entry name" value="ATPase_P-type"/>
    <property type="match status" value="1"/>
</dbReference>
<dbReference type="InterPro" id="IPR036412">
    <property type="entry name" value="HAD-like_sf"/>
</dbReference>
<dbReference type="GO" id="GO:0016887">
    <property type="term" value="F:ATP hydrolysis activity"/>
    <property type="evidence" value="ECO:0007669"/>
    <property type="project" value="InterPro"/>
</dbReference>
<dbReference type="InterPro" id="IPR044492">
    <property type="entry name" value="P_typ_ATPase_HD_dom"/>
</dbReference>
<gene>
    <name evidence="20" type="ORF">GAYE_SCF31G4914</name>
</gene>
<keyword evidence="7" id="KW-0677">Repeat</keyword>
<proteinExistence type="inferred from homology"/>
<dbReference type="EC" id="7.2.2.8" evidence="3"/>
<dbReference type="GO" id="GO:0016020">
    <property type="term" value="C:membrane"/>
    <property type="evidence" value="ECO:0007669"/>
    <property type="project" value="UniProtKB-SubCell"/>
</dbReference>
<keyword evidence="8 17" id="KW-0547">Nucleotide-binding</keyword>
<evidence type="ECO:0000256" key="8">
    <source>
        <dbReference type="ARBA" id="ARBA00022741"/>
    </source>
</evidence>
<dbReference type="Pfam" id="PF00122">
    <property type="entry name" value="E1-E2_ATPase"/>
    <property type="match status" value="1"/>
</dbReference>
<evidence type="ECO:0000256" key="16">
    <source>
        <dbReference type="ARBA" id="ARBA00023136"/>
    </source>
</evidence>
<dbReference type="Pfam" id="PF00403">
    <property type="entry name" value="HMA"/>
    <property type="match status" value="2"/>
</dbReference>
<dbReference type="GO" id="GO:0043682">
    <property type="term" value="F:P-type divalent copper transporter activity"/>
    <property type="evidence" value="ECO:0007669"/>
    <property type="project" value="TreeGrafter"/>
</dbReference>
<dbReference type="Gene3D" id="3.40.50.1000">
    <property type="entry name" value="HAD superfamily/HAD-like"/>
    <property type="match status" value="1"/>
</dbReference>
<evidence type="ECO:0000256" key="1">
    <source>
        <dbReference type="ARBA" id="ARBA00004127"/>
    </source>
</evidence>
<keyword evidence="9" id="KW-0187">Copper transport</keyword>
<evidence type="ECO:0000256" key="9">
    <source>
        <dbReference type="ARBA" id="ARBA00022796"/>
    </source>
</evidence>
<keyword evidence="6 17" id="KW-0479">Metal-binding</keyword>
<accession>A0AAV9IIC0</accession>
<evidence type="ECO:0000256" key="5">
    <source>
        <dbReference type="ARBA" id="ARBA00022692"/>
    </source>
</evidence>
<dbReference type="Pfam" id="PF00702">
    <property type="entry name" value="Hydrolase"/>
    <property type="match status" value="1"/>
</dbReference>
<dbReference type="InterPro" id="IPR027256">
    <property type="entry name" value="P-typ_ATPase_IB"/>
</dbReference>
<keyword evidence="13 17" id="KW-1133">Transmembrane helix</keyword>
<comment type="similarity">
    <text evidence="2 17">Belongs to the cation transport ATPase (P-type) (TC 3.A.3) family. Type IB subfamily.</text>
</comment>
<dbReference type="InterPro" id="IPR017969">
    <property type="entry name" value="Heavy-metal-associated_CS"/>
</dbReference>
<organism evidence="20 21">
    <name type="scientific">Galdieria yellowstonensis</name>
    <dbReference type="NCBI Taxonomy" id="3028027"/>
    <lineage>
        <taxon>Eukaryota</taxon>
        <taxon>Rhodophyta</taxon>
        <taxon>Bangiophyceae</taxon>
        <taxon>Galdieriales</taxon>
        <taxon>Galdieriaceae</taxon>
        <taxon>Galdieria</taxon>
    </lineage>
</organism>
<dbReference type="Proteomes" id="UP001300502">
    <property type="component" value="Unassembled WGS sequence"/>
</dbReference>
<dbReference type="PROSITE" id="PS00154">
    <property type="entry name" value="ATPASE_E1_E2"/>
    <property type="match status" value="1"/>
</dbReference>
<keyword evidence="16 17" id="KW-0472">Membrane</keyword>
<evidence type="ECO:0000256" key="3">
    <source>
        <dbReference type="ARBA" id="ARBA00012517"/>
    </source>
</evidence>
<dbReference type="InterPro" id="IPR059000">
    <property type="entry name" value="ATPase_P-type_domA"/>
</dbReference>
<sequence>MRDLVLLKIEGMKCRGCVKRITEELELVPEVVSVDTVDLQTKLAAVFTVGLASNSALESAVSKTGKNVEYIQIIPSFLQSGSQRSEKAFFIRIEPLNCSSCVKTVNKVVEKFDGQVVHSSTEDKVVIIKVPVQVDKDKLVCSIQDETGKQVFTVLELGESLSEEENEAQGVFESKRDNSNTVFSFEYVFKWNKQTEDTHKWQESACSFLQESLGMENIHLSTELSSLSFAESSTKIEVDDLHEALKDSGLDLQWFLCYQDLEEVLDETDSKQPIRTCRIEMSPLISCPHCKEKLSSLLNDAAGISKVEFLNDEDSMCLQIQLDSILGFQALERILETFGRNWLPMEATSILPTRFSSKDSEFVDNIVKELVVDCDTIESSKIDCLTERIAHLTGVSFVRRNPAETTSLRIVYDESVLSKSELEEKVGILRSTLDSSKNSNTPTTSNKISTSSNTSDGKLKSLKKYNCGCQMPNCCCLSLPLSEDENFTQVVFKDSDSPRAINELASYLSCRLCKGKKNYLSQTEQKMCKEEASSSFDILPVSSCAISDSKPEVSPQSTEKSQTKTCKVTMRISGMSCASCVGAIENSLKQYDGIVHVSIGLITAMAKIEFIADKISPEDIKKAIESLGYEVSSPKVMNESEEQNSDDLFLHIAVDNSASSICEFLEQQPEVAYVKMEPMTSRVKHHFLMQLFPVFKSLISSSSTSYLVTVCLNHSSVMKWRSLDGKSVESGEHINPKIRLVRRLDSDGFEYSIVNRRSASSHMPHLRQILEMEANEWFSRFIFSAIFTIPIMIFSFGLSNHVGAVDVLVGNSQITVAFLVEWILTTFVQLIGGYPFYRGSYYAIVRSHRPNMDVLIALATSIIYLYSVASLIYYSVVGKSSHDIDFDSSSMLITIVSLGKWLESIAKKNSAKGFEMLDELASKEVTVVCKDDKDDFVEIQVVPPELVMVGDMIKVFPGERLAVDGIIEAGKGSVDESAITGESLPVMKQPGNFVSSGTLNRNSILYVRTTANGSQCTVSQILELVEIAQSSHAPIENIADTISAYFVIGIVSVALLVFLIWIVITEKRVVPPSWYENENPVFFSLIFAVSVVAVACPCALGLATPSAFMTASSVAVRYGILLKESVVVQYLYHAACIIFDKTGTLTCGKPKVSEVQGLKIVAGLDIDKIISLVAQVESHSDHPYANAIVRYAEETRGLHVSKQVQSFEEIPGCGVQSIVSNHEIFIGNLNWIISKCCTSQEPPKDWLDKEYLEQLQSWMKNGSTVVVAAIDDTPCIAFRVDDELRPEAKQVVSFFREKHKMECWLVTGDNDSTAFAVARAVGIPMEKVVSQALPGDKVKVVESLLQKYQSATGKAKSRVVFVGDGVNDGPALAAADVGVAMGTKSQLTATAARAILMTDNISGLATLFHLSKVTFRRILLNYFWALCYNVLFVPGAAGVLFPVIRKQMPPWFAAILMACSSLSVSLSSLSLRLYRPKNCIKR</sequence>
<dbReference type="SUPFAM" id="SSF56784">
    <property type="entry name" value="HAD-like"/>
    <property type="match status" value="1"/>
</dbReference>
<evidence type="ECO:0000313" key="20">
    <source>
        <dbReference type="EMBL" id="KAK4526993.1"/>
    </source>
</evidence>
<dbReference type="InterPro" id="IPR006122">
    <property type="entry name" value="HMA_Cu_ion-bd"/>
</dbReference>
<evidence type="ECO:0000256" key="12">
    <source>
        <dbReference type="ARBA" id="ARBA00022967"/>
    </source>
</evidence>
<dbReference type="InterPro" id="IPR006121">
    <property type="entry name" value="HMA_dom"/>
</dbReference>
<keyword evidence="5 17" id="KW-0812">Transmembrane</keyword>
<feature type="transmembrane region" description="Helical" evidence="17">
    <location>
        <begin position="854"/>
        <end position="876"/>
    </location>
</feature>
<evidence type="ECO:0000256" key="2">
    <source>
        <dbReference type="ARBA" id="ARBA00006024"/>
    </source>
</evidence>
<dbReference type="InterPro" id="IPR008250">
    <property type="entry name" value="ATPase_P-typ_transduc_dom_A_sf"/>
</dbReference>
<evidence type="ECO:0000256" key="10">
    <source>
        <dbReference type="ARBA" id="ARBA00022840"/>
    </source>
</evidence>
<feature type="domain" description="HMA" evidence="19">
    <location>
        <begin position="566"/>
        <end position="632"/>
    </location>
</feature>
<feature type="transmembrane region" description="Helical" evidence="17">
    <location>
        <begin position="1450"/>
        <end position="1474"/>
    </location>
</feature>
<evidence type="ECO:0000256" key="6">
    <source>
        <dbReference type="ARBA" id="ARBA00022723"/>
    </source>
</evidence>
<dbReference type="Gene3D" id="3.30.70.100">
    <property type="match status" value="2"/>
</dbReference>
<evidence type="ECO:0000259" key="19">
    <source>
        <dbReference type="PROSITE" id="PS50846"/>
    </source>
</evidence>
<comment type="caution">
    <text evidence="20">The sequence shown here is derived from an EMBL/GenBank/DDBJ whole genome shotgun (WGS) entry which is preliminary data.</text>
</comment>
<evidence type="ECO:0000256" key="14">
    <source>
        <dbReference type="ARBA" id="ARBA00023008"/>
    </source>
</evidence>
<keyword evidence="14" id="KW-0186">Copper</keyword>
<keyword evidence="11" id="KW-0460">Magnesium</keyword>
<feature type="transmembrane region" description="Helical" evidence="17">
    <location>
        <begin position="816"/>
        <end position="834"/>
    </location>
</feature>
<evidence type="ECO:0000256" key="7">
    <source>
        <dbReference type="ARBA" id="ARBA00022737"/>
    </source>
</evidence>
<dbReference type="GO" id="GO:0005524">
    <property type="term" value="F:ATP binding"/>
    <property type="evidence" value="ECO:0007669"/>
    <property type="project" value="UniProtKB-UniRule"/>
</dbReference>
<keyword evidence="21" id="KW-1185">Reference proteome</keyword>
<dbReference type="SFLD" id="SFLDS00003">
    <property type="entry name" value="Haloacid_Dehalogenase"/>
    <property type="match status" value="1"/>
</dbReference>
<dbReference type="InterPro" id="IPR023214">
    <property type="entry name" value="HAD_sf"/>
</dbReference>
<dbReference type="GO" id="GO:0005507">
    <property type="term" value="F:copper ion binding"/>
    <property type="evidence" value="ECO:0007669"/>
    <property type="project" value="InterPro"/>
</dbReference>
<keyword evidence="4" id="KW-0813">Transport</keyword>
<dbReference type="CDD" id="cd00371">
    <property type="entry name" value="HMA"/>
    <property type="match status" value="3"/>
</dbReference>
<reference evidence="20 21" key="1">
    <citation type="submission" date="2022-07" db="EMBL/GenBank/DDBJ databases">
        <title>Genome-wide signatures of adaptation to extreme environments.</title>
        <authorList>
            <person name="Cho C.H."/>
            <person name="Yoon H.S."/>
        </authorList>
    </citation>
    <scope>NUCLEOTIDE SEQUENCE [LARGE SCALE GENOMIC DNA]</scope>
    <source>
        <strain evidence="20 21">108.79 E11</strain>
    </source>
</reference>
<dbReference type="InterPro" id="IPR036163">
    <property type="entry name" value="HMA_dom_sf"/>
</dbReference>
<dbReference type="PANTHER" id="PTHR43520">
    <property type="entry name" value="ATP7, ISOFORM B"/>
    <property type="match status" value="1"/>
</dbReference>
<dbReference type="InterPro" id="IPR001757">
    <property type="entry name" value="P_typ_ATPase"/>
</dbReference>
<evidence type="ECO:0000256" key="18">
    <source>
        <dbReference type="SAM" id="MobiDB-lite"/>
    </source>
</evidence>
<evidence type="ECO:0000256" key="11">
    <source>
        <dbReference type="ARBA" id="ARBA00022842"/>
    </source>
</evidence>
<dbReference type="SFLD" id="SFLDG00002">
    <property type="entry name" value="C1.7:_P-type_atpase_like"/>
    <property type="match status" value="1"/>
</dbReference>
<keyword evidence="12" id="KW-1278">Translocase</keyword>
<feature type="transmembrane region" description="Helical" evidence="17">
    <location>
        <begin position="777"/>
        <end position="796"/>
    </location>
</feature>
<dbReference type="EMBL" id="JANCYU010000046">
    <property type="protein sequence ID" value="KAK4526993.1"/>
    <property type="molecule type" value="Genomic_DNA"/>
</dbReference>
<dbReference type="SUPFAM" id="SSF81660">
    <property type="entry name" value="Metal cation-transporting ATPase, ATP-binding domain N"/>
    <property type="match status" value="1"/>
</dbReference>
<dbReference type="InterPro" id="IPR023299">
    <property type="entry name" value="ATPase_P-typ_cyto_dom_N"/>
</dbReference>
<dbReference type="NCBIfam" id="TIGR00003">
    <property type="entry name" value="copper ion binding protein"/>
    <property type="match status" value="1"/>
</dbReference>
<dbReference type="FunFam" id="3.30.70.100:FF:000001">
    <property type="entry name" value="ATPase copper transporting beta"/>
    <property type="match status" value="1"/>
</dbReference>
<evidence type="ECO:0000256" key="13">
    <source>
        <dbReference type="ARBA" id="ARBA00022989"/>
    </source>
</evidence>
<dbReference type="NCBIfam" id="TIGR01525">
    <property type="entry name" value="ATPase-IB_hvy"/>
    <property type="match status" value="1"/>
</dbReference>
<keyword evidence="10 17" id="KW-0067">ATP-binding</keyword>
<dbReference type="SUPFAM" id="SSF81665">
    <property type="entry name" value="Calcium ATPase, transmembrane domain M"/>
    <property type="match status" value="1"/>
</dbReference>
<feature type="domain" description="HMA" evidence="19">
    <location>
        <begin position="3"/>
        <end position="69"/>
    </location>
</feature>
<keyword evidence="15" id="KW-0406">Ion transport</keyword>
<dbReference type="PROSITE" id="PS50846">
    <property type="entry name" value="HMA_2"/>
    <property type="match status" value="2"/>
</dbReference>
<dbReference type="SFLD" id="SFLDF00027">
    <property type="entry name" value="p-type_atpase"/>
    <property type="match status" value="1"/>
</dbReference>
<dbReference type="InterPro" id="IPR023298">
    <property type="entry name" value="ATPase_P-typ_TM_dom_sf"/>
</dbReference>
<feature type="transmembrane region" description="Helical" evidence="17">
    <location>
        <begin position="1082"/>
        <end position="1103"/>
    </location>
</feature>
<dbReference type="Gene3D" id="3.40.1110.10">
    <property type="entry name" value="Calcium-transporting ATPase, cytoplasmic domain N"/>
    <property type="match status" value="1"/>
</dbReference>
<evidence type="ECO:0000256" key="15">
    <source>
        <dbReference type="ARBA" id="ARBA00023065"/>
    </source>
</evidence>
<dbReference type="PROSITE" id="PS01047">
    <property type="entry name" value="HMA_1"/>
    <property type="match status" value="2"/>
</dbReference>
<dbReference type="Gene3D" id="2.70.150.10">
    <property type="entry name" value="Calcium-transporting ATPase, cytoplasmic transduction domain A"/>
    <property type="match status" value="1"/>
</dbReference>
<dbReference type="SUPFAM" id="SSF81653">
    <property type="entry name" value="Calcium ATPase, transduction domain A"/>
    <property type="match status" value="1"/>
</dbReference>
<feature type="region of interest" description="Disordered" evidence="18">
    <location>
        <begin position="433"/>
        <end position="456"/>
    </location>
</feature>
<feature type="transmembrane region" description="Helical" evidence="17">
    <location>
        <begin position="1422"/>
        <end position="1444"/>
    </location>
</feature>
<dbReference type="FunFam" id="2.70.150.10:FF:000002">
    <property type="entry name" value="Copper-transporting ATPase 1, putative"/>
    <property type="match status" value="1"/>
</dbReference>
<dbReference type="InterPro" id="IPR018303">
    <property type="entry name" value="ATPase_P-typ_P_site"/>
</dbReference>
<evidence type="ECO:0000256" key="4">
    <source>
        <dbReference type="ARBA" id="ARBA00022448"/>
    </source>
</evidence>
<feature type="transmembrane region" description="Helical" evidence="17">
    <location>
        <begin position="1042"/>
        <end position="1062"/>
    </location>
</feature>
<dbReference type="GO" id="GO:0055070">
    <property type="term" value="P:copper ion homeostasis"/>
    <property type="evidence" value="ECO:0007669"/>
    <property type="project" value="TreeGrafter"/>
</dbReference>
<dbReference type="SUPFAM" id="SSF55008">
    <property type="entry name" value="HMA, heavy metal-associated domain"/>
    <property type="match status" value="3"/>
</dbReference>
<feature type="compositionally biased region" description="Low complexity" evidence="18">
    <location>
        <begin position="435"/>
        <end position="455"/>
    </location>
</feature>
<dbReference type="PANTHER" id="PTHR43520:SF8">
    <property type="entry name" value="P-TYPE CU(+) TRANSPORTER"/>
    <property type="match status" value="1"/>
</dbReference>
<dbReference type="GO" id="GO:0140581">
    <property type="term" value="F:P-type monovalent copper transporter activity"/>
    <property type="evidence" value="ECO:0007669"/>
    <property type="project" value="UniProtKB-EC"/>
</dbReference>
<comment type="subcellular location">
    <subcellularLocation>
        <location evidence="1">Endomembrane system</location>
        <topology evidence="1">Multi-pass membrane protein</topology>
    </subcellularLocation>
    <subcellularLocation>
        <location evidence="17">Membrane</location>
    </subcellularLocation>
</comment>
<evidence type="ECO:0000256" key="17">
    <source>
        <dbReference type="RuleBase" id="RU362081"/>
    </source>
</evidence>
<protein>
    <recommendedName>
        <fullName evidence="3">P-type Cu(+) transporter</fullName>
        <ecNumber evidence="3">7.2.2.8</ecNumber>
    </recommendedName>
</protein>
<name>A0AAV9IIC0_9RHOD</name>
<dbReference type="PRINTS" id="PR00119">
    <property type="entry name" value="CATATPASE"/>
</dbReference>